<accession>A0A2L2XHF1</accession>
<evidence type="ECO:0000259" key="2">
    <source>
        <dbReference type="Pfam" id="PF06808"/>
    </source>
</evidence>
<dbReference type="RefSeq" id="WP_104371712.1">
    <property type="nucleotide sequence ID" value="NZ_BFAV01000092.1"/>
</dbReference>
<feature type="transmembrane region" description="Helical" evidence="1">
    <location>
        <begin position="184"/>
        <end position="209"/>
    </location>
</feature>
<protein>
    <submittedName>
        <fullName evidence="3">TRAP-type uncharacterized transport system</fullName>
    </submittedName>
</protein>
<evidence type="ECO:0000256" key="1">
    <source>
        <dbReference type="SAM" id="Phobius"/>
    </source>
</evidence>
<feature type="transmembrane region" description="Helical" evidence="1">
    <location>
        <begin position="524"/>
        <end position="542"/>
    </location>
</feature>
<comment type="caution">
    <text evidence="3">The sequence shown here is derived from an EMBL/GenBank/DDBJ whole genome shotgun (WGS) entry which is preliminary data.</text>
</comment>
<feature type="transmembrane region" description="Helical" evidence="1">
    <location>
        <begin position="127"/>
        <end position="145"/>
    </location>
</feature>
<evidence type="ECO:0000313" key="4">
    <source>
        <dbReference type="Proteomes" id="UP000239549"/>
    </source>
</evidence>
<reference evidence="4" key="1">
    <citation type="submission" date="2018-02" db="EMBL/GenBank/DDBJ databases">
        <title>Genome sequence of Desulfocucumis palustris strain NAW-5.</title>
        <authorList>
            <person name="Watanabe M."/>
            <person name="Kojima H."/>
            <person name="Fukui M."/>
        </authorList>
    </citation>
    <scope>NUCLEOTIDE SEQUENCE [LARGE SCALE GENOMIC DNA]</scope>
    <source>
        <strain evidence="4">NAW-5</strain>
    </source>
</reference>
<feature type="transmembrane region" description="Helical" evidence="1">
    <location>
        <begin position="581"/>
        <end position="598"/>
    </location>
</feature>
<feature type="transmembrane region" description="Helical" evidence="1">
    <location>
        <begin position="442"/>
        <end position="460"/>
    </location>
</feature>
<dbReference type="PANTHER" id="PTHR43849:SF2">
    <property type="entry name" value="BLL3936 PROTEIN"/>
    <property type="match status" value="1"/>
</dbReference>
<dbReference type="OrthoDB" id="9759894at2"/>
<dbReference type="PANTHER" id="PTHR43849">
    <property type="entry name" value="BLL3936 PROTEIN"/>
    <property type="match status" value="1"/>
</dbReference>
<feature type="transmembrane region" description="Helical" evidence="1">
    <location>
        <begin position="344"/>
        <end position="361"/>
    </location>
</feature>
<sequence length="627" mass="66157">MNSGDNLTENPKFLLIRKFITWFAALSVLFHIAAVSIFPVDPWVLRGAHVTLAGIVFFIGCIATKEGKIEKAWYISLILAIASLAVGLYIMFEYSELYYRLGLNPTRLDVVMGLICILVLFEMTRRLMGLALPLIAVAFILYSVYGGYLPGVFGHRGFSLSDTVSFLFSPQGIYGTAVQASASVVILFITFGAFLNVCGASNLFINLALSLTGRIRGGTAKAAIVASSLFGMVSGSAVANVATVGTFTIPLMIRGGYQNLFAGAVEAVGSTGGQLMPPIMGTSAFIMAEFLGIPYVEIALAAIIPAFLYYLAVFLQVDFEAVRLGIKGLPSSELPKFWETVKKHGYLMLPILVLMYTLLVVQSSTIRAGLFAILTTIALGVISRSSRLSPGKILNALSDGMTGIVSLAAATATAGIIVGVLTLTGLGLRVASIILSVAGDNLFLTLLLTMMISIVLGIGLPTAPSYIIAASVAAPALIKLGVPDLAAHLFVFYYAVISTITPPECHAAFSAGAIAQADPMKTGFVAFKLGLAALIVPFAFAYDSVLLLDGTVVEVALAVLTSSIGIYALARSTSYPGHNRVERLILFVAAVLLIIPGIKTFVPGLALLAVGHIRAAAGYMRARNLSN</sequence>
<dbReference type="EMBL" id="BFAV01000092">
    <property type="protein sequence ID" value="GBF33301.1"/>
    <property type="molecule type" value="Genomic_DNA"/>
</dbReference>
<proteinExistence type="predicted"/>
<feature type="transmembrane region" description="Helical" evidence="1">
    <location>
        <begin position="98"/>
        <end position="120"/>
    </location>
</feature>
<feature type="domain" description="TRAP C4-dicarboxylate transport system permease DctM subunit" evidence="2">
    <location>
        <begin position="115"/>
        <end position="550"/>
    </location>
</feature>
<dbReference type="Proteomes" id="UP000239549">
    <property type="component" value="Unassembled WGS sequence"/>
</dbReference>
<feature type="transmembrane region" description="Helical" evidence="1">
    <location>
        <begin position="44"/>
        <end position="63"/>
    </location>
</feature>
<feature type="transmembrane region" description="Helical" evidence="1">
    <location>
        <begin position="548"/>
        <end position="569"/>
    </location>
</feature>
<feature type="transmembrane region" description="Helical" evidence="1">
    <location>
        <begin position="368"/>
        <end position="384"/>
    </location>
</feature>
<feature type="transmembrane region" description="Helical" evidence="1">
    <location>
        <begin position="298"/>
        <end position="317"/>
    </location>
</feature>
<dbReference type="Pfam" id="PF06808">
    <property type="entry name" value="DctM"/>
    <property type="match status" value="1"/>
</dbReference>
<dbReference type="InterPro" id="IPR011853">
    <property type="entry name" value="TRAP_DctM-Dct_fused"/>
</dbReference>
<keyword evidence="1" id="KW-1133">Transmembrane helix</keyword>
<dbReference type="InterPro" id="IPR010656">
    <property type="entry name" value="DctM"/>
</dbReference>
<keyword evidence="4" id="KW-1185">Reference proteome</keyword>
<dbReference type="AlphaFoldDB" id="A0A2L2XHF1"/>
<evidence type="ECO:0000313" key="3">
    <source>
        <dbReference type="EMBL" id="GBF33301.1"/>
    </source>
</evidence>
<keyword evidence="1" id="KW-0472">Membrane</keyword>
<dbReference type="NCBIfam" id="TIGR02123">
    <property type="entry name" value="TRAP_fused"/>
    <property type="match status" value="1"/>
</dbReference>
<gene>
    <name evidence="3" type="ORF">DCCM_2400</name>
</gene>
<feature type="transmembrane region" description="Helical" evidence="1">
    <location>
        <begin position="72"/>
        <end position="92"/>
    </location>
</feature>
<feature type="transmembrane region" description="Helical" evidence="1">
    <location>
        <begin position="404"/>
        <end position="430"/>
    </location>
</feature>
<keyword evidence="1" id="KW-0812">Transmembrane</keyword>
<name>A0A2L2XHF1_9FIRM</name>
<organism evidence="3 4">
    <name type="scientific">Desulfocucumis palustris</name>
    <dbReference type="NCBI Taxonomy" id="1898651"/>
    <lineage>
        <taxon>Bacteria</taxon>
        <taxon>Bacillati</taxon>
        <taxon>Bacillota</taxon>
        <taxon>Clostridia</taxon>
        <taxon>Eubacteriales</taxon>
        <taxon>Desulfocucumaceae</taxon>
        <taxon>Desulfocucumis</taxon>
    </lineage>
</organism>
<feature type="transmembrane region" description="Helical" evidence="1">
    <location>
        <begin position="19"/>
        <end position="38"/>
    </location>
</feature>
<feature type="transmembrane region" description="Helical" evidence="1">
    <location>
        <begin position="229"/>
        <end position="253"/>
    </location>
</feature>